<sequence>MTQTTLTEVHQGIVTRLKAALPDVTVEVFSPTMNFAEKAPALLVELTSFPLAKDAGDYRYPADCCFTIHCVTKKEQPLVDLWEMTASVAQLIYNNGFWVGGGVMERPHTLKAHADKTRYQDQNGYESRVISWHQTIYLGEPKPVQEGMVVKEVYLGYAPGGETPPKASYVRIKDGELPDF</sequence>
<dbReference type="Proteomes" id="UP000184600">
    <property type="component" value="Unassembled WGS sequence"/>
</dbReference>
<dbReference type="EMBL" id="FRFG01000048">
    <property type="protein sequence ID" value="SHO57761.1"/>
    <property type="molecule type" value="Genomic_DNA"/>
</dbReference>
<gene>
    <name evidence="1" type="ORF">VQ7734_03531</name>
</gene>
<dbReference type="AlphaFoldDB" id="A0A1M7YYP7"/>
<protein>
    <submittedName>
        <fullName evidence="1">Uncharacterized protein</fullName>
    </submittedName>
</protein>
<dbReference type="RefSeq" id="WP_073585013.1">
    <property type="nucleotide sequence ID" value="NZ_AP024897.1"/>
</dbReference>
<organism evidence="1 2">
    <name type="scientific">Vibrio quintilis</name>
    <dbReference type="NCBI Taxonomy" id="1117707"/>
    <lineage>
        <taxon>Bacteria</taxon>
        <taxon>Pseudomonadati</taxon>
        <taxon>Pseudomonadota</taxon>
        <taxon>Gammaproteobacteria</taxon>
        <taxon>Vibrionales</taxon>
        <taxon>Vibrionaceae</taxon>
        <taxon>Vibrio</taxon>
    </lineage>
</organism>
<dbReference type="OrthoDB" id="5864210at2"/>
<evidence type="ECO:0000313" key="1">
    <source>
        <dbReference type="EMBL" id="SHO57761.1"/>
    </source>
</evidence>
<reference evidence="2" key="1">
    <citation type="submission" date="2016-12" db="EMBL/GenBank/DDBJ databases">
        <authorList>
            <person name="Rodrigo-Torres L."/>
            <person name="Arahal R.D."/>
            <person name="Lucena T."/>
        </authorList>
    </citation>
    <scope>NUCLEOTIDE SEQUENCE [LARGE SCALE GENOMIC DNA]</scope>
</reference>
<accession>A0A1M7YYP7</accession>
<dbReference type="STRING" id="1117707.VQ7734_03531"/>
<keyword evidence="2" id="KW-1185">Reference proteome</keyword>
<evidence type="ECO:0000313" key="2">
    <source>
        <dbReference type="Proteomes" id="UP000184600"/>
    </source>
</evidence>
<name>A0A1M7YYP7_9VIBR</name>
<proteinExistence type="predicted"/>